<name>A0ABS2ZVJ3_9BACL</name>
<sequence>MTQSKSWLDERKWMGDEMKYFESEIFGKIREPENFYELMELITIEMNQVGCNVKFWRGQGDIRWPIHSGAYRRLENSGNSEIRESDIKNYEKSLLLRASHRGLDFLEGKKLSDFELLARLQHHGAATRLVDFSKNCLIALWFCITSNPDKTGLLIGIHSSFVGGNEGKIWGEIKKDYSSFIGNITNYNHPFVIEPPVVSPRIAAQHAVFLYSEITSESTGSLKIPTGKDKSLFIAISPKLKKIMRQILIESFDIRTETILPDLDGFAISNSYKVNTSDMWRW</sequence>
<dbReference type="EMBL" id="JAFHKR010000039">
    <property type="protein sequence ID" value="MBN3556049.1"/>
    <property type="molecule type" value="Genomic_DNA"/>
</dbReference>
<organism evidence="2 3">
    <name type="scientific">Fictibacillus nanhaiensis</name>
    <dbReference type="NCBI Taxonomy" id="742169"/>
    <lineage>
        <taxon>Bacteria</taxon>
        <taxon>Bacillati</taxon>
        <taxon>Bacillota</taxon>
        <taxon>Bacilli</taxon>
        <taxon>Bacillales</taxon>
        <taxon>Fictibacillaceae</taxon>
        <taxon>Fictibacillus</taxon>
    </lineage>
</organism>
<gene>
    <name evidence="2" type="ORF">JYA63_17350</name>
</gene>
<dbReference type="SMART" id="SM00901">
    <property type="entry name" value="FRG"/>
    <property type="match status" value="1"/>
</dbReference>
<dbReference type="Pfam" id="PF08867">
    <property type="entry name" value="FRG"/>
    <property type="match status" value="1"/>
</dbReference>
<reference evidence="2 3" key="1">
    <citation type="submission" date="2021-01" db="EMBL/GenBank/DDBJ databases">
        <title>Genome Sequencing of Type Strains.</title>
        <authorList>
            <person name="Lemaire J.F."/>
            <person name="Inderbitzin P."/>
            <person name="Collins S.B."/>
            <person name="Wespe N."/>
            <person name="Knight-Connoni V."/>
        </authorList>
    </citation>
    <scope>NUCLEOTIDE SEQUENCE [LARGE SCALE GENOMIC DNA]</scope>
    <source>
        <strain evidence="2 3">DSM 23009</strain>
    </source>
</reference>
<evidence type="ECO:0000313" key="2">
    <source>
        <dbReference type="EMBL" id="MBN3556049.1"/>
    </source>
</evidence>
<dbReference type="InterPro" id="IPR014966">
    <property type="entry name" value="FRG-dom"/>
</dbReference>
<feature type="domain" description="FRG" evidence="1">
    <location>
        <begin position="49"/>
        <end position="155"/>
    </location>
</feature>
<keyword evidence="3" id="KW-1185">Reference proteome</keyword>
<comment type="caution">
    <text evidence="2">The sequence shown here is derived from an EMBL/GenBank/DDBJ whole genome shotgun (WGS) entry which is preliminary data.</text>
</comment>
<evidence type="ECO:0000259" key="1">
    <source>
        <dbReference type="SMART" id="SM00901"/>
    </source>
</evidence>
<protein>
    <submittedName>
        <fullName evidence="2">FRG domain-containing protein</fullName>
    </submittedName>
</protein>
<dbReference type="Proteomes" id="UP001296923">
    <property type="component" value="Unassembled WGS sequence"/>
</dbReference>
<evidence type="ECO:0000313" key="3">
    <source>
        <dbReference type="Proteomes" id="UP001296923"/>
    </source>
</evidence>
<accession>A0ABS2ZVJ3</accession>
<dbReference type="RefSeq" id="WP_205726793.1">
    <property type="nucleotide sequence ID" value="NZ_JAFHKR010000039.1"/>
</dbReference>
<proteinExistence type="predicted"/>